<gene>
    <name evidence="1" type="ORF">GRG538_LOCUS7571</name>
    <name evidence="2" type="ORF">HFQ381_LOCUS2130</name>
    <name evidence="5" type="ORF">QYT958_LOCUS9330</name>
    <name evidence="4" type="ORF">TSG867_LOCUS14101</name>
    <name evidence="3" type="ORF">UJA718_LOCUS8775</name>
</gene>
<evidence type="ECO:0000313" key="2">
    <source>
        <dbReference type="EMBL" id="CAF4117965.1"/>
    </source>
</evidence>
<proteinExistence type="predicted"/>
<sequence length="251" mass="28531">MKNIDEWETKSIAKTRRVAQETREELLSSVKNFIPRLEMQLTSLNAEVHQDPDDCAFMGTGIEHWTKELERLKATLNNPPDFTIRQDSRAFISKIYLPVELMPNIPPNARWAQNGVTVTGGSGQRNITNQLHRSEGNECNQLKHPTDVLIDKETDSLIICDYENRQVVRWSRSSGNEARRYKLGDKNGTHVAGGNVNVDGLNQLNWPKYLFVDREQNVYVSVTNNHRIMKWNQGAKVGIVVAGGKVQEHAL</sequence>
<dbReference type="EMBL" id="CAJOBR010000979">
    <property type="protein sequence ID" value="CAF4566390.1"/>
    <property type="molecule type" value="Genomic_DNA"/>
</dbReference>
<dbReference type="EMBL" id="CAJOBQ010000773">
    <property type="protein sequence ID" value="CAF4415594.1"/>
    <property type="molecule type" value="Genomic_DNA"/>
</dbReference>
<protein>
    <recommendedName>
        <fullName evidence="8">Tripartite motif-containing protein 3</fullName>
    </recommendedName>
</protein>
<dbReference type="Proteomes" id="UP000663872">
    <property type="component" value="Unassembled WGS sequence"/>
</dbReference>
<dbReference type="AlphaFoldDB" id="A0A820QA84"/>
<reference evidence="4" key="1">
    <citation type="submission" date="2021-02" db="EMBL/GenBank/DDBJ databases">
        <authorList>
            <person name="Nowell W R."/>
        </authorList>
    </citation>
    <scope>NUCLEOTIDE SEQUENCE</scope>
</reference>
<evidence type="ECO:0000313" key="3">
    <source>
        <dbReference type="EMBL" id="CAF4238305.1"/>
    </source>
</evidence>
<dbReference type="EMBL" id="CAJOBP010000945">
    <property type="protein sequence ID" value="CAF4238305.1"/>
    <property type="molecule type" value="Genomic_DNA"/>
</dbReference>
<dbReference type="Proteomes" id="UP000663851">
    <property type="component" value="Unassembled WGS sequence"/>
</dbReference>
<evidence type="ECO:0008006" key="8">
    <source>
        <dbReference type="Google" id="ProtNLM"/>
    </source>
</evidence>
<evidence type="ECO:0000313" key="4">
    <source>
        <dbReference type="EMBL" id="CAF4415594.1"/>
    </source>
</evidence>
<accession>A0A820QA84</accession>
<dbReference type="EMBL" id="CAJNYT010000803">
    <property type="protein sequence ID" value="CAF3374037.1"/>
    <property type="molecule type" value="Genomic_DNA"/>
</dbReference>
<dbReference type="Gene3D" id="2.120.10.30">
    <property type="entry name" value="TolB, C-terminal domain"/>
    <property type="match status" value="1"/>
</dbReference>
<evidence type="ECO:0000313" key="5">
    <source>
        <dbReference type="EMBL" id="CAF4566390.1"/>
    </source>
</evidence>
<evidence type="ECO:0000313" key="1">
    <source>
        <dbReference type="EMBL" id="CAF3374037.1"/>
    </source>
</evidence>
<name>A0A820QA84_9BILA</name>
<dbReference type="SUPFAM" id="SSF101898">
    <property type="entry name" value="NHL repeat"/>
    <property type="match status" value="1"/>
</dbReference>
<dbReference type="EMBL" id="CAJOBO010000067">
    <property type="protein sequence ID" value="CAF4117965.1"/>
    <property type="molecule type" value="Genomic_DNA"/>
</dbReference>
<keyword evidence="7" id="KW-1185">Reference proteome</keyword>
<comment type="caution">
    <text evidence="4">The sequence shown here is derived from an EMBL/GenBank/DDBJ whole genome shotgun (WGS) entry which is preliminary data.</text>
</comment>
<dbReference type="Proteomes" id="UP000663848">
    <property type="component" value="Unassembled WGS sequence"/>
</dbReference>
<evidence type="ECO:0000313" key="6">
    <source>
        <dbReference type="Proteomes" id="UP000663862"/>
    </source>
</evidence>
<organism evidence="4 6">
    <name type="scientific">Rotaria socialis</name>
    <dbReference type="NCBI Taxonomy" id="392032"/>
    <lineage>
        <taxon>Eukaryota</taxon>
        <taxon>Metazoa</taxon>
        <taxon>Spiralia</taxon>
        <taxon>Gnathifera</taxon>
        <taxon>Rotifera</taxon>
        <taxon>Eurotatoria</taxon>
        <taxon>Bdelloidea</taxon>
        <taxon>Philodinida</taxon>
        <taxon>Philodinidae</taxon>
        <taxon>Rotaria</taxon>
    </lineage>
</organism>
<dbReference type="Proteomes" id="UP000663873">
    <property type="component" value="Unassembled WGS sequence"/>
</dbReference>
<dbReference type="InterPro" id="IPR011042">
    <property type="entry name" value="6-blade_b-propeller_TolB-like"/>
</dbReference>
<dbReference type="Proteomes" id="UP000663862">
    <property type="component" value="Unassembled WGS sequence"/>
</dbReference>
<evidence type="ECO:0000313" key="7">
    <source>
        <dbReference type="Proteomes" id="UP000663873"/>
    </source>
</evidence>